<sequence length="589" mass="68832">MAAGNNRDKVMNARFVRSSSLSLESNRSFEQITSNMDEEGIPYDDPRFVEILEACLHVEIAAYKESYGKTQAEIRKIKRNVLMKLEKRKELKKKIEDAEDVISMSNVTLKRLREEVRETKQRIEMIEANADDRSKLMSHEMQRYREILGEYQRTWQSYQAEYENFPLAKKRKEAEIDLKKVCIEKMVLEFKLNELEKKFERKREIDETRTRLKIIELAKAMVCNEKLERKLVDLRSEIDCCKRQLHSRELELKSLQRQEEEDRKERAVKLLEMPPPKINLSRVRLNYPRKWQELELRKELPPIDSDSMSVNTIALEEMCIRDDTSEGTSNREAVVSVSTNDPKRSTNLNLLSDYETKEKDTRDAKSAESFAVATSLRKTHSKKSLSFSSNAESIAKRTSFEGKDEQKRSTTRAEEERAIECDSKRMRFVRNDEKDVEDLELPQTSKRSPPRFPRVRKIEKVQYGVTPLTIRKNVLDASKSFVSNNFDCETNASRATSFALNEALTMKDLDDSRSALLSMYDDNSRNFELSDRANASNMANTDINMESVDENCEKIDRKEDEKEASPRVTPRFDFSDLLKLKTDNNFRIF</sequence>
<organism evidence="3 4">
    <name type="scientific">Vespula germanica</name>
    <name type="common">German yellow jacket</name>
    <name type="synonym">Paravespula germanica</name>
    <dbReference type="NCBI Taxonomy" id="30212"/>
    <lineage>
        <taxon>Eukaryota</taxon>
        <taxon>Metazoa</taxon>
        <taxon>Ecdysozoa</taxon>
        <taxon>Arthropoda</taxon>
        <taxon>Hexapoda</taxon>
        <taxon>Insecta</taxon>
        <taxon>Pterygota</taxon>
        <taxon>Neoptera</taxon>
        <taxon>Endopterygota</taxon>
        <taxon>Hymenoptera</taxon>
        <taxon>Apocrita</taxon>
        <taxon>Aculeata</taxon>
        <taxon>Vespoidea</taxon>
        <taxon>Vespidae</taxon>
        <taxon>Vespinae</taxon>
        <taxon>Vespula</taxon>
    </lineage>
</organism>
<dbReference type="AlphaFoldDB" id="A0A834K8P6"/>
<evidence type="ECO:0000256" key="1">
    <source>
        <dbReference type="SAM" id="Coils"/>
    </source>
</evidence>
<feature type="coiled-coil region" evidence="1">
    <location>
        <begin position="60"/>
        <end position="129"/>
    </location>
</feature>
<evidence type="ECO:0000256" key="2">
    <source>
        <dbReference type="SAM" id="MobiDB-lite"/>
    </source>
</evidence>
<protein>
    <submittedName>
        <fullName evidence="3">Uncharacterized protein</fullName>
    </submittedName>
</protein>
<keyword evidence="4" id="KW-1185">Reference proteome</keyword>
<evidence type="ECO:0000313" key="3">
    <source>
        <dbReference type="EMBL" id="KAF7401246.1"/>
    </source>
</evidence>
<accession>A0A834K8P6</accession>
<feature type="region of interest" description="Disordered" evidence="2">
    <location>
        <begin position="398"/>
        <end position="417"/>
    </location>
</feature>
<gene>
    <name evidence="3" type="ORF">HZH68_007066</name>
</gene>
<feature type="region of interest" description="Disordered" evidence="2">
    <location>
        <begin position="323"/>
        <end position="365"/>
    </location>
</feature>
<keyword evidence="1" id="KW-0175">Coiled coil</keyword>
<feature type="compositionally biased region" description="Polar residues" evidence="2">
    <location>
        <begin position="326"/>
        <end position="350"/>
    </location>
</feature>
<comment type="caution">
    <text evidence="3">The sequence shown here is derived from an EMBL/GenBank/DDBJ whole genome shotgun (WGS) entry which is preliminary data.</text>
</comment>
<evidence type="ECO:0000313" key="4">
    <source>
        <dbReference type="Proteomes" id="UP000617340"/>
    </source>
</evidence>
<reference evidence="3" key="1">
    <citation type="journal article" date="2020" name="G3 (Bethesda)">
        <title>High-Quality Assemblies for Three Invasive Social Wasps from the &lt;i&gt;Vespula&lt;/i&gt; Genus.</title>
        <authorList>
            <person name="Harrop T.W.R."/>
            <person name="Guhlin J."/>
            <person name="McLaughlin G.M."/>
            <person name="Permina E."/>
            <person name="Stockwell P."/>
            <person name="Gilligan J."/>
            <person name="Le Lec M.F."/>
            <person name="Gruber M.A.M."/>
            <person name="Quinn O."/>
            <person name="Lovegrove M."/>
            <person name="Duncan E.J."/>
            <person name="Remnant E.J."/>
            <person name="Van Eeckhoven J."/>
            <person name="Graham B."/>
            <person name="Knapp R.A."/>
            <person name="Langford K.W."/>
            <person name="Kronenberg Z."/>
            <person name="Press M.O."/>
            <person name="Eacker S.M."/>
            <person name="Wilson-Rankin E.E."/>
            <person name="Purcell J."/>
            <person name="Lester P.J."/>
            <person name="Dearden P.K."/>
        </authorList>
    </citation>
    <scope>NUCLEOTIDE SEQUENCE</scope>
    <source>
        <strain evidence="3">Linc-1</strain>
    </source>
</reference>
<feature type="coiled-coil region" evidence="1">
    <location>
        <begin position="217"/>
        <end position="265"/>
    </location>
</feature>
<proteinExistence type="predicted"/>
<dbReference type="Proteomes" id="UP000617340">
    <property type="component" value="Unassembled WGS sequence"/>
</dbReference>
<name>A0A834K8P6_VESGE</name>
<dbReference type="EMBL" id="JACSDZ010000006">
    <property type="protein sequence ID" value="KAF7401246.1"/>
    <property type="molecule type" value="Genomic_DNA"/>
</dbReference>
<feature type="compositionally biased region" description="Basic and acidic residues" evidence="2">
    <location>
        <begin position="354"/>
        <end position="365"/>
    </location>
</feature>